<dbReference type="Pfam" id="PF13279">
    <property type="entry name" value="4HBT_2"/>
    <property type="match status" value="1"/>
</dbReference>
<dbReference type="PANTHER" id="PTHR31793:SF39">
    <property type="entry name" value="THIOESTERASE_THIOL ESTER DEHYDRASE-ISOMERASE"/>
    <property type="match status" value="1"/>
</dbReference>
<feature type="non-terminal residue" evidence="2">
    <location>
        <position position="1"/>
    </location>
</feature>
<accession>A0A084QNU0</accession>
<dbReference type="SUPFAM" id="SSF54637">
    <property type="entry name" value="Thioesterase/thiol ester dehydrase-isomerase"/>
    <property type="match status" value="1"/>
</dbReference>
<dbReference type="HOGENOM" id="CLU_730679_0_0_1"/>
<dbReference type="InParanoid" id="A0A084QNU0"/>
<dbReference type="CDD" id="cd00586">
    <property type="entry name" value="4HBT"/>
    <property type="match status" value="1"/>
</dbReference>
<protein>
    <submittedName>
        <fullName evidence="2">Uncharacterized protein</fullName>
    </submittedName>
</protein>
<organism evidence="2 3">
    <name type="scientific">Stachybotrys chlorohalonatus (strain IBT 40285)</name>
    <dbReference type="NCBI Taxonomy" id="1283841"/>
    <lineage>
        <taxon>Eukaryota</taxon>
        <taxon>Fungi</taxon>
        <taxon>Dikarya</taxon>
        <taxon>Ascomycota</taxon>
        <taxon>Pezizomycotina</taxon>
        <taxon>Sordariomycetes</taxon>
        <taxon>Hypocreomycetidae</taxon>
        <taxon>Hypocreales</taxon>
        <taxon>Stachybotryaceae</taxon>
        <taxon>Stachybotrys</taxon>
    </lineage>
</organism>
<evidence type="ECO:0000313" key="3">
    <source>
        <dbReference type="Proteomes" id="UP000028524"/>
    </source>
</evidence>
<dbReference type="GO" id="GO:0047617">
    <property type="term" value="F:fatty acyl-CoA hydrolase activity"/>
    <property type="evidence" value="ECO:0007669"/>
    <property type="project" value="TreeGrafter"/>
</dbReference>
<dbReference type="EMBL" id="KL660580">
    <property type="protein sequence ID" value="KFA65625.1"/>
    <property type="molecule type" value="Genomic_DNA"/>
</dbReference>
<dbReference type="OMA" id="VAYSHKH"/>
<dbReference type="InterPro" id="IPR050563">
    <property type="entry name" value="4-hydroxybenzoyl-CoA_TE"/>
</dbReference>
<dbReference type="Proteomes" id="UP000028524">
    <property type="component" value="Unassembled WGS sequence"/>
</dbReference>
<dbReference type="InterPro" id="IPR029069">
    <property type="entry name" value="HotDog_dom_sf"/>
</dbReference>
<reference evidence="2 3" key="1">
    <citation type="journal article" date="2014" name="BMC Genomics">
        <title>Comparative genome sequencing reveals chemotype-specific gene clusters in the toxigenic black mold Stachybotrys.</title>
        <authorList>
            <person name="Semeiks J."/>
            <person name="Borek D."/>
            <person name="Otwinowski Z."/>
            <person name="Grishin N.V."/>
        </authorList>
    </citation>
    <scope>NUCLEOTIDE SEQUENCE [LARGE SCALE GENOMIC DNA]</scope>
    <source>
        <strain evidence="2 3">IBT 40285</strain>
    </source>
</reference>
<dbReference type="AlphaFoldDB" id="A0A084QNU0"/>
<proteinExistence type="predicted"/>
<dbReference type="Gene3D" id="3.10.129.10">
    <property type="entry name" value="Hotdog Thioesterase"/>
    <property type="match status" value="1"/>
</dbReference>
<name>A0A084QNU0_STAC4</name>
<feature type="compositionally biased region" description="Acidic residues" evidence="1">
    <location>
        <begin position="339"/>
        <end position="356"/>
    </location>
</feature>
<dbReference type="PANTHER" id="PTHR31793">
    <property type="entry name" value="4-HYDROXYBENZOYL-COA THIOESTERASE FAMILY MEMBER"/>
    <property type="match status" value="1"/>
</dbReference>
<sequence length="379" mass="43284">VPHEGAEGCRRRALHLSRREAFICNDTRVPGTPEAMRPHRARALQIVASLPRAAPLLRPVVHHHRRDTFAQASRGVRFQSTNAPATVITPRWFSDLKSRIMYRVITQMSPELRKELAIVQSDLDKSWLDTQGGQQGFLTRKSMRGLSSHAVGWGDMVRYDTISHHCIGHVNNVVYNKWAESGRVNWLQKIATKNSPKPDAQYTKIMNTNGVSLIMKSIKTEYKFPVTFPDQINVVYKLAQAPEANSTSLFLEAAIYSSRNRRLAAKCYEELVVYNYRKAERATLPPWLYAGLRDVWKMQGEAVEWAEKEIHELLRRFEEVEAKLLEQGFITHATEQAVEQDAEQAFDQDMEQVIEQDAERDAEQAAEQSDEQDDKRGGA</sequence>
<dbReference type="OrthoDB" id="5538558at2759"/>
<gene>
    <name evidence="2" type="ORF">S40285_05331</name>
</gene>
<feature type="region of interest" description="Disordered" evidence="1">
    <location>
        <begin position="339"/>
        <end position="379"/>
    </location>
</feature>
<keyword evidence="3" id="KW-1185">Reference proteome</keyword>
<evidence type="ECO:0000313" key="2">
    <source>
        <dbReference type="EMBL" id="KFA65625.1"/>
    </source>
</evidence>
<evidence type="ECO:0000256" key="1">
    <source>
        <dbReference type="SAM" id="MobiDB-lite"/>
    </source>
</evidence>